<dbReference type="PANTHER" id="PTHR14060:SF4">
    <property type="entry name" value="T-CELL LEUKEMIA_LYMPHOMA PROTEIN 1A"/>
    <property type="match status" value="1"/>
</dbReference>
<dbReference type="GO" id="GO:0043539">
    <property type="term" value="F:protein serine/threonine kinase activator activity"/>
    <property type="evidence" value="ECO:0007669"/>
    <property type="project" value="InterPro"/>
</dbReference>
<dbReference type="InterPro" id="IPR004832">
    <property type="entry name" value="TCL1_MTCP1"/>
</dbReference>
<reference evidence="2" key="2">
    <citation type="submission" date="2025-08" db="UniProtKB">
        <authorList>
            <consortium name="Ensembl"/>
        </authorList>
    </citation>
    <scope>IDENTIFICATION</scope>
</reference>
<dbReference type="GeneTree" id="ENSGT00390000006885"/>
<dbReference type="Ensembl" id="ENSPEMT00000022792.2">
    <property type="protein sequence ID" value="ENSPEMP00000018463.1"/>
    <property type="gene ID" value="ENSPEMG00000017051.2"/>
</dbReference>
<dbReference type="Gene3D" id="2.40.15.10">
    <property type="entry name" value="TCL1/MTCP1"/>
    <property type="match status" value="1"/>
</dbReference>
<dbReference type="Proteomes" id="UP000694547">
    <property type="component" value="Chromosome 14"/>
</dbReference>
<proteinExistence type="inferred from homology"/>
<dbReference type="AlphaFoldDB" id="A0A8C8TTT9"/>
<comment type="similarity">
    <text evidence="1">Belongs to the TCL1 family.</text>
</comment>
<organism evidence="2 3">
    <name type="scientific">Peromyscus maniculatus bairdii</name>
    <name type="common">Prairie deer mouse</name>
    <dbReference type="NCBI Taxonomy" id="230844"/>
    <lineage>
        <taxon>Eukaryota</taxon>
        <taxon>Metazoa</taxon>
        <taxon>Chordata</taxon>
        <taxon>Craniata</taxon>
        <taxon>Vertebrata</taxon>
        <taxon>Euteleostomi</taxon>
        <taxon>Mammalia</taxon>
        <taxon>Eutheria</taxon>
        <taxon>Euarchontoglires</taxon>
        <taxon>Glires</taxon>
        <taxon>Rodentia</taxon>
        <taxon>Myomorpha</taxon>
        <taxon>Muroidea</taxon>
        <taxon>Cricetidae</taxon>
        <taxon>Neotominae</taxon>
        <taxon>Peromyscus</taxon>
    </lineage>
</organism>
<evidence type="ECO:0008006" key="4">
    <source>
        <dbReference type="Google" id="ProtNLM"/>
    </source>
</evidence>
<dbReference type="SUPFAM" id="SSF50904">
    <property type="entry name" value="Oncogene products"/>
    <property type="match status" value="1"/>
</dbReference>
<sequence>MAESPPEQSELSPENPERLWLWERNVYLDERRRSWLPAVVKNNGKIQVLLRQKSIPLGPAMTPKELEAYELPLMWQLYPGKKYRGSDSILWEIVYHIKFNDVEDMLLEQMETKEYH</sequence>
<dbReference type="PANTHER" id="PTHR14060">
    <property type="entry name" value="PROTEIN P13 MTCP-1"/>
    <property type="match status" value="1"/>
</dbReference>
<accession>A0A8C8TTT9</accession>
<reference evidence="2 3" key="1">
    <citation type="submission" date="2018-10" db="EMBL/GenBank/DDBJ databases">
        <title>Improved assembly of the deer mouse Peromyscus maniculatus genome.</title>
        <authorList>
            <person name="Lassance J.-M."/>
            <person name="Hoekstra H.E."/>
        </authorList>
    </citation>
    <scope>NUCLEOTIDE SEQUENCE [LARGE SCALE GENOMIC DNA]</scope>
</reference>
<evidence type="ECO:0000256" key="1">
    <source>
        <dbReference type="ARBA" id="ARBA00006399"/>
    </source>
</evidence>
<reference evidence="2" key="3">
    <citation type="submission" date="2025-09" db="UniProtKB">
        <authorList>
            <consortium name="Ensembl"/>
        </authorList>
    </citation>
    <scope>IDENTIFICATION</scope>
</reference>
<keyword evidence="3" id="KW-1185">Reference proteome</keyword>
<evidence type="ECO:0000313" key="3">
    <source>
        <dbReference type="Proteomes" id="UP000694547"/>
    </source>
</evidence>
<evidence type="ECO:0000313" key="2">
    <source>
        <dbReference type="Ensembl" id="ENSPEMP00000018463.1"/>
    </source>
</evidence>
<name>A0A8C8TTT9_PERMB</name>
<gene>
    <name evidence="2" type="primary">Tcl1a</name>
</gene>
<protein>
    <recommendedName>
        <fullName evidence="4">T-cell leukemia/lymphoma protein 1A</fullName>
    </recommendedName>
</protein>
<dbReference type="InterPro" id="IPR036672">
    <property type="entry name" value="TCL1_MTCP1_sf"/>
</dbReference>
<dbReference type="Pfam" id="PF01840">
    <property type="entry name" value="TCL1_MTCP1"/>
    <property type="match status" value="1"/>
</dbReference>